<feature type="non-terminal residue" evidence="2">
    <location>
        <position position="69"/>
    </location>
</feature>
<feature type="compositionally biased region" description="Low complexity" evidence="1">
    <location>
        <begin position="45"/>
        <end position="55"/>
    </location>
</feature>
<dbReference type="AlphaFoldDB" id="S8E9T0"/>
<feature type="non-terminal residue" evidence="2">
    <location>
        <position position="1"/>
    </location>
</feature>
<evidence type="ECO:0000313" key="2">
    <source>
        <dbReference type="EMBL" id="EPS69257.1"/>
    </source>
</evidence>
<comment type="caution">
    <text evidence="2">The sequence shown here is derived from an EMBL/GenBank/DDBJ whole genome shotgun (WGS) entry which is preliminary data.</text>
</comment>
<dbReference type="Proteomes" id="UP000015453">
    <property type="component" value="Unassembled WGS sequence"/>
</dbReference>
<dbReference type="EMBL" id="AUSU01002207">
    <property type="protein sequence ID" value="EPS69257.1"/>
    <property type="molecule type" value="Genomic_DNA"/>
</dbReference>
<reference evidence="2 3" key="1">
    <citation type="journal article" date="2013" name="BMC Genomics">
        <title>The miniature genome of a carnivorous plant Genlisea aurea contains a low number of genes and short non-coding sequences.</title>
        <authorList>
            <person name="Leushkin E.V."/>
            <person name="Sutormin R.A."/>
            <person name="Nabieva E.R."/>
            <person name="Penin A.A."/>
            <person name="Kondrashov A.S."/>
            <person name="Logacheva M.D."/>
        </authorList>
    </citation>
    <scope>NUCLEOTIDE SEQUENCE [LARGE SCALE GENOMIC DNA]</scope>
</reference>
<sequence>ISRLITYGGIKQSLGYSFIIIACRTREYHYNLREKLGKLTSSTLGTKSSGPLGLGYIRKNTASDGESVT</sequence>
<organism evidence="2 3">
    <name type="scientific">Genlisea aurea</name>
    <dbReference type="NCBI Taxonomy" id="192259"/>
    <lineage>
        <taxon>Eukaryota</taxon>
        <taxon>Viridiplantae</taxon>
        <taxon>Streptophyta</taxon>
        <taxon>Embryophyta</taxon>
        <taxon>Tracheophyta</taxon>
        <taxon>Spermatophyta</taxon>
        <taxon>Magnoliopsida</taxon>
        <taxon>eudicotyledons</taxon>
        <taxon>Gunneridae</taxon>
        <taxon>Pentapetalae</taxon>
        <taxon>asterids</taxon>
        <taxon>lamiids</taxon>
        <taxon>Lamiales</taxon>
        <taxon>Lentibulariaceae</taxon>
        <taxon>Genlisea</taxon>
    </lineage>
</organism>
<protein>
    <submittedName>
        <fullName evidence="2">Uncharacterized protein</fullName>
    </submittedName>
</protein>
<accession>S8E9T0</accession>
<feature type="compositionally biased region" description="Polar residues" evidence="1">
    <location>
        <begin position="60"/>
        <end position="69"/>
    </location>
</feature>
<evidence type="ECO:0000256" key="1">
    <source>
        <dbReference type="SAM" id="MobiDB-lite"/>
    </source>
</evidence>
<evidence type="ECO:0000313" key="3">
    <source>
        <dbReference type="Proteomes" id="UP000015453"/>
    </source>
</evidence>
<feature type="region of interest" description="Disordered" evidence="1">
    <location>
        <begin position="45"/>
        <end position="69"/>
    </location>
</feature>
<proteinExistence type="predicted"/>
<name>S8E9T0_9LAMI</name>
<keyword evidence="3" id="KW-1185">Reference proteome</keyword>
<gene>
    <name evidence="2" type="ORF">M569_05515</name>
</gene>